<evidence type="ECO:0000256" key="7">
    <source>
        <dbReference type="PIRNR" id="PIRNR028513"/>
    </source>
</evidence>
<evidence type="ECO:0000313" key="9">
    <source>
        <dbReference type="Proteomes" id="UP000199626"/>
    </source>
</evidence>
<dbReference type="GO" id="GO:0030288">
    <property type="term" value="C:outer membrane-bounded periplasmic space"/>
    <property type="evidence" value="ECO:0007669"/>
    <property type="project" value="TreeGrafter"/>
</dbReference>
<evidence type="ECO:0000313" key="8">
    <source>
        <dbReference type="EMBL" id="SDB32644.1"/>
    </source>
</evidence>
<keyword evidence="9" id="KW-1185">Reference proteome</keyword>
<keyword evidence="1 6" id="KW-1003">Cell membrane</keyword>
<dbReference type="PANTHER" id="PTHR37481">
    <property type="entry name" value="LIPOPOLYSACCHARIDE EXPORT SYSTEM PROTEIN LPTC"/>
    <property type="match status" value="1"/>
</dbReference>
<organism evidence="8 9">
    <name type="scientific">Pseudidiomarina indica</name>
    <dbReference type="NCBI Taxonomy" id="1159017"/>
    <lineage>
        <taxon>Bacteria</taxon>
        <taxon>Pseudomonadati</taxon>
        <taxon>Pseudomonadota</taxon>
        <taxon>Gammaproteobacteria</taxon>
        <taxon>Alteromonadales</taxon>
        <taxon>Idiomarinaceae</taxon>
        <taxon>Pseudidiomarina</taxon>
    </lineage>
</organism>
<dbReference type="GO" id="GO:0015221">
    <property type="term" value="F:lipopolysaccharide transmembrane transporter activity"/>
    <property type="evidence" value="ECO:0007669"/>
    <property type="project" value="InterPro"/>
</dbReference>
<keyword evidence="4 6" id="KW-1133">Transmembrane helix</keyword>
<protein>
    <recommendedName>
        <fullName evidence="6 7">Lipopolysaccharide export system protein LptC</fullName>
    </recommendedName>
</protein>
<dbReference type="InterPro" id="IPR052363">
    <property type="entry name" value="LPS_export_LptC"/>
</dbReference>
<feature type="transmembrane region" description="Helical" evidence="6">
    <location>
        <begin position="5"/>
        <end position="24"/>
    </location>
</feature>
<proteinExistence type="inferred from homology"/>
<evidence type="ECO:0000256" key="4">
    <source>
        <dbReference type="ARBA" id="ARBA00022989"/>
    </source>
</evidence>
<accession>A0A1G6CIF3</accession>
<comment type="function">
    <text evidence="7">Required for the translocation of lipopolysaccharide (LPS) from the inner membrane to the outer membrane.</text>
</comment>
<comment type="function">
    <text evidence="6">Involved in the assembly of lipopolysaccharide (LPS). Required for the translocation of LPS from the inner membrane to the outer membrane. Facilitates the transfer of LPS from the inner membrane to the periplasmic protein LptA. Could be a docking site for LptA.</text>
</comment>
<evidence type="ECO:0000256" key="5">
    <source>
        <dbReference type="ARBA" id="ARBA00023136"/>
    </source>
</evidence>
<gene>
    <name evidence="6" type="primary">lptC</name>
    <name evidence="8" type="ORF">SAMN02927930_01240</name>
</gene>
<dbReference type="PIRSF" id="PIRSF028513">
    <property type="entry name" value="LptC"/>
    <property type="match status" value="1"/>
</dbReference>
<dbReference type="STRING" id="1159017.SAMN02927930_01240"/>
<dbReference type="AlphaFoldDB" id="A0A1G6CIF3"/>
<dbReference type="Pfam" id="PF06835">
    <property type="entry name" value="LptC"/>
    <property type="match status" value="1"/>
</dbReference>
<dbReference type="HAMAP" id="MF_01915">
    <property type="entry name" value="LPS_assembly_LptC"/>
    <property type="match status" value="1"/>
</dbReference>
<keyword evidence="3 6" id="KW-0812">Transmembrane</keyword>
<comment type="subcellular location">
    <subcellularLocation>
        <location evidence="6">Cell inner membrane</location>
        <topology evidence="6">Single-pass membrane protein</topology>
    </subcellularLocation>
</comment>
<dbReference type="GO" id="GO:0017089">
    <property type="term" value="F:glycolipid transfer activity"/>
    <property type="evidence" value="ECO:0007669"/>
    <property type="project" value="TreeGrafter"/>
</dbReference>
<dbReference type="NCBIfam" id="TIGR04409">
    <property type="entry name" value="LptC_YrbK"/>
    <property type="match status" value="1"/>
</dbReference>
<sequence>MNRNIVIIIGVIFLAAAVLIWRPFDDSGPLEQEAGYRQIQPDFTATGLIVRVYDEQGELAHRIAAEEMTHYSPVGLTELMAPTYILQLNQGNDIWQVQAEQGSFYADNSLVLERNIEMTSLTAAEFIERIETSYLTIDTDAGMVTTEQPVLIIGPDFTARGEGLRADLHAQTVEMIKHVETIYTGRRNPSDNNE</sequence>
<comment type="similarity">
    <text evidence="6 7">Belongs to the LptC family.</text>
</comment>
<dbReference type="Gene3D" id="2.60.450.10">
    <property type="entry name" value="Lipopolysaccharide (LPS) transport protein A like domain"/>
    <property type="match status" value="1"/>
</dbReference>
<evidence type="ECO:0000256" key="1">
    <source>
        <dbReference type="ARBA" id="ARBA00022475"/>
    </source>
</evidence>
<keyword evidence="5 6" id="KW-0472">Membrane</keyword>
<evidence type="ECO:0000256" key="6">
    <source>
        <dbReference type="HAMAP-Rule" id="MF_01915"/>
    </source>
</evidence>
<reference evidence="9" key="1">
    <citation type="submission" date="2016-10" db="EMBL/GenBank/DDBJ databases">
        <authorList>
            <person name="Varghese N."/>
            <person name="Submissions S."/>
        </authorList>
    </citation>
    <scope>NUCLEOTIDE SEQUENCE [LARGE SCALE GENOMIC DNA]</scope>
    <source>
        <strain evidence="9">CGMCC 1.10824</strain>
    </source>
</reference>
<comment type="subunit">
    <text evidence="6">Component of the lipopolysaccharide transport and assembly complex. Interacts with LptA and the LptBFG transporter complex.</text>
</comment>
<dbReference type="PANTHER" id="PTHR37481:SF1">
    <property type="entry name" value="LIPOPOLYSACCHARIDE EXPORT SYSTEM PROTEIN LPTC"/>
    <property type="match status" value="1"/>
</dbReference>
<evidence type="ECO:0000256" key="3">
    <source>
        <dbReference type="ARBA" id="ARBA00022692"/>
    </source>
</evidence>
<dbReference type="EMBL" id="FMXN01000006">
    <property type="protein sequence ID" value="SDB32644.1"/>
    <property type="molecule type" value="Genomic_DNA"/>
</dbReference>
<evidence type="ECO:0000256" key="2">
    <source>
        <dbReference type="ARBA" id="ARBA00022519"/>
    </source>
</evidence>
<dbReference type="InterPro" id="IPR010664">
    <property type="entry name" value="LipoPS_assembly_LptC-rel"/>
</dbReference>
<keyword evidence="2 6" id="KW-0997">Cell inner membrane</keyword>
<dbReference type="RefSeq" id="WP_176754935.1">
    <property type="nucleotide sequence ID" value="NZ_FMXN01000006.1"/>
</dbReference>
<name>A0A1G6CIF3_9GAMM</name>
<dbReference type="GO" id="GO:0043165">
    <property type="term" value="P:Gram-negative-bacterium-type cell outer membrane assembly"/>
    <property type="evidence" value="ECO:0007669"/>
    <property type="project" value="UniProtKB-UniRule"/>
</dbReference>
<dbReference type="InterPro" id="IPR026265">
    <property type="entry name" value="LptC"/>
</dbReference>
<dbReference type="GO" id="GO:0005886">
    <property type="term" value="C:plasma membrane"/>
    <property type="evidence" value="ECO:0007669"/>
    <property type="project" value="UniProtKB-SubCell"/>
</dbReference>
<dbReference type="Proteomes" id="UP000199626">
    <property type="component" value="Unassembled WGS sequence"/>
</dbReference>